<dbReference type="Gene3D" id="3.90.1690.10">
    <property type="entry name" value="phage-related protein like domain"/>
    <property type="match status" value="1"/>
</dbReference>
<evidence type="ECO:0000259" key="1">
    <source>
        <dbReference type="Pfam" id="PF18316"/>
    </source>
</evidence>
<dbReference type="AlphaFoldDB" id="A0AAW6E339"/>
<dbReference type="InterPro" id="IPR040751">
    <property type="entry name" value="SbsC_C"/>
</dbReference>
<evidence type="ECO:0000313" key="3">
    <source>
        <dbReference type="Proteomes" id="UP001211421"/>
    </source>
</evidence>
<dbReference type="Pfam" id="PF03864">
    <property type="entry name" value="Phage_cap_E"/>
    <property type="match status" value="1"/>
</dbReference>
<dbReference type="InterPro" id="IPR053738">
    <property type="entry name" value="Lambda_capsid_assembly"/>
</dbReference>
<proteinExistence type="predicted"/>
<dbReference type="Proteomes" id="UP001211421">
    <property type="component" value="Unassembled WGS sequence"/>
</dbReference>
<accession>A0AAW6E339</accession>
<feature type="domain" description="S-layer protein SbsC C-terminal" evidence="1">
    <location>
        <begin position="374"/>
        <end position="452"/>
    </location>
</feature>
<dbReference type="RefSeq" id="WP_195552046.1">
    <property type="nucleotide sequence ID" value="NZ_JADMNX010000009.1"/>
</dbReference>
<dbReference type="InterPro" id="IPR005564">
    <property type="entry name" value="Major_capsid_GpE"/>
</dbReference>
<sequence>MQNFSDVFTAKAFAMYWTKYLEQANTEGYLGTSLFPPVKKKGIDIKWIKGRSGLPVTLRQSAFDAVAHVRDRIGVTAIQTEMPFFRDSFIVKESDRQEILRAQDSNDPYVQPVLDNIYNDAKNLTNGANVVPERMIMQLLSPADGSPKIEISDGAKVSCLYEYDVDGSFKTNNFKALTGTAAWTDHKNSNPVQDILDAKEVVERTGNVPTIALMSKKTLRDIRENENVKAYIVAKAQATGGVILVTDKLVKEYISEETELTVVVNNKSFIDESGTAKRFYPDDMVTLLPAQPLGSTVYGTSPEEADLMADDKADVAIVNTGVAIATIKQEHPVNVRVLASEIVLPSFEGMDNVYVINTNAKIGELTVNSVAGTSASGKTKVTVSPSLSAGNSYKYKTASSVTVPEFGAECKSGYTAWDGVSEITATTGNKILIVEVDANNKAVKAGSATVASKA</sequence>
<evidence type="ECO:0000313" key="2">
    <source>
        <dbReference type="EMBL" id="MDB8742850.1"/>
    </source>
</evidence>
<dbReference type="EMBL" id="JAQMLS010000009">
    <property type="protein sequence ID" value="MDB8742850.1"/>
    <property type="molecule type" value="Genomic_DNA"/>
</dbReference>
<protein>
    <submittedName>
        <fullName evidence="2">Major capsid protein</fullName>
    </submittedName>
</protein>
<reference evidence="2" key="1">
    <citation type="submission" date="2023-01" db="EMBL/GenBank/DDBJ databases">
        <title>Human gut microbiome strain richness.</title>
        <authorList>
            <person name="Chen-Liaw A."/>
        </authorList>
    </citation>
    <scope>NUCLEOTIDE SEQUENCE</scope>
    <source>
        <strain evidence="2">D59st1_B8_D59t2_181005</strain>
    </source>
</reference>
<organism evidence="2 3">
    <name type="scientific">Ruminococcus bicirculans</name>
    <name type="common">ex Wegman et al. 2014</name>
    <dbReference type="NCBI Taxonomy" id="1160721"/>
    <lineage>
        <taxon>Bacteria</taxon>
        <taxon>Bacillati</taxon>
        <taxon>Bacillota</taxon>
        <taxon>Clostridia</taxon>
        <taxon>Eubacteriales</taxon>
        <taxon>Oscillospiraceae</taxon>
        <taxon>Ruminococcus</taxon>
    </lineage>
</organism>
<comment type="caution">
    <text evidence="2">The sequence shown here is derived from an EMBL/GenBank/DDBJ whole genome shotgun (WGS) entry which is preliminary data.</text>
</comment>
<dbReference type="Pfam" id="PF18316">
    <property type="entry name" value="S-l_SbsC_C"/>
    <property type="match status" value="1"/>
</dbReference>
<gene>
    <name evidence="2" type="ORF">PNV70_12335</name>
</gene>
<name>A0AAW6E339_9FIRM</name>